<evidence type="ECO:0000313" key="3">
    <source>
        <dbReference type="Proteomes" id="UP000036426"/>
    </source>
</evidence>
<protein>
    <submittedName>
        <fullName evidence="2">Uncharacterized protein</fullName>
    </submittedName>
</protein>
<organism evidence="2 3">
    <name type="scientific">Photobacterium aphoticum</name>
    <dbReference type="NCBI Taxonomy" id="754436"/>
    <lineage>
        <taxon>Bacteria</taxon>
        <taxon>Pseudomonadati</taxon>
        <taxon>Pseudomonadota</taxon>
        <taxon>Gammaproteobacteria</taxon>
        <taxon>Vibrionales</taxon>
        <taxon>Vibrionaceae</taxon>
        <taxon>Photobacterium</taxon>
    </lineage>
</organism>
<dbReference type="AlphaFoldDB" id="A0A0J1JAR2"/>
<feature type="coiled-coil region" evidence="1">
    <location>
        <begin position="80"/>
        <end position="110"/>
    </location>
</feature>
<sequence>MTKTPLQLFTTQQQQLLLLLKAIEQQTLLRQADYDTLIDQLQANQTSITATLDAVSDNAAASQSAFTRLVEKGIVLKRQAAKKITAIHKLEQKAEQLKEAIRNTRRLMIQIQHVHTEMRSGQCIQLQLKVRQLQAKNAALITAYQCLY</sequence>
<dbReference type="RefSeq" id="WP_047876533.1">
    <property type="nucleotide sequence ID" value="NZ_BMYC01000023.1"/>
</dbReference>
<comment type="caution">
    <text evidence="2">The sequence shown here is derived from an EMBL/GenBank/DDBJ whole genome shotgun (WGS) entry which is preliminary data.</text>
</comment>
<keyword evidence="3" id="KW-1185">Reference proteome</keyword>
<accession>A0A0J1JAR2</accession>
<gene>
    <name evidence="2" type="ORF">ABT58_21750</name>
</gene>
<dbReference type="Proteomes" id="UP000036426">
    <property type="component" value="Unassembled WGS sequence"/>
</dbReference>
<dbReference type="EMBL" id="LDOV01000047">
    <property type="protein sequence ID" value="KLU98606.1"/>
    <property type="molecule type" value="Genomic_DNA"/>
</dbReference>
<name>A0A0J1JAR2_9GAMM</name>
<reference evidence="2 3" key="1">
    <citation type="submission" date="2015-05" db="EMBL/GenBank/DDBJ databases">
        <title>Photobacterium galathea sp. nov.</title>
        <authorList>
            <person name="Machado H."/>
            <person name="Gram L."/>
        </authorList>
    </citation>
    <scope>NUCLEOTIDE SEQUENCE [LARGE SCALE GENOMIC DNA]</scope>
    <source>
        <strain evidence="2 3">DSM 25995</strain>
    </source>
</reference>
<keyword evidence="1" id="KW-0175">Coiled coil</keyword>
<dbReference type="PATRIC" id="fig|754436.4.peg.4571"/>
<proteinExistence type="predicted"/>
<evidence type="ECO:0000256" key="1">
    <source>
        <dbReference type="SAM" id="Coils"/>
    </source>
</evidence>
<evidence type="ECO:0000313" key="2">
    <source>
        <dbReference type="EMBL" id="KLU98606.1"/>
    </source>
</evidence>